<dbReference type="Gene3D" id="3.10.20.370">
    <property type="match status" value="1"/>
</dbReference>
<dbReference type="GO" id="GO:0004519">
    <property type="term" value="F:endonuclease activity"/>
    <property type="evidence" value="ECO:0007669"/>
    <property type="project" value="UniProtKB-KW"/>
</dbReference>
<dbReference type="Pfam" id="PF18701">
    <property type="entry name" value="DUF5641"/>
    <property type="match status" value="1"/>
</dbReference>
<dbReference type="InterPro" id="IPR043502">
    <property type="entry name" value="DNA/RNA_pol_sf"/>
</dbReference>
<name>A0AAW0PMR0_9GOBI</name>
<evidence type="ECO:0000256" key="3">
    <source>
        <dbReference type="ARBA" id="ARBA00022722"/>
    </source>
</evidence>
<dbReference type="FunFam" id="3.30.420.10:FF:000032">
    <property type="entry name" value="Retrovirus-related Pol polyprotein from transposon 297-like Protein"/>
    <property type="match status" value="1"/>
</dbReference>
<dbReference type="Proteomes" id="UP001460270">
    <property type="component" value="Unassembled WGS sequence"/>
</dbReference>
<dbReference type="GO" id="GO:0015074">
    <property type="term" value="P:DNA integration"/>
    <property type="evidence" value="ECO:0007669"/>
    <property type="project" value="InterPro"/>
</dbReference>
<evidence type="ECO:0000256" key="8">
    <source>
        <dbReference type="SAM" id="MobiDB-lite"/>
    </source>
</evidence>
<dbReference type="EMBL" id="JBBPFD010000003">
    <property type="protein sequence ID" value="KAK7933054.1"/>
    <property type="molecule type" value="Genomic_DNA"/>
</dbReference>
<dbReference type="InterPro" id="IPR012337">
    <property type="entry name" value="RNaseH-like_sf"/>
</dbReference>
<feature type="domain" description="Integrase catalytic" evidence="9">
    <location>
        <begin position="304"/>
        <end position="462"/>
    </location>
</feature>
<gene>
    <name evidence="10" type="ORF">WMY93_003950</name>
</gene>
<dbReference type="Pfam" id="PF17917">
    <property type="entry name" value="RT_RNaseH"/>
    <property type="match status" value="1"/>
</dbReference>
<dbReference type="SUPFAM" id="SSF53098">
    <property type="entry name" value="Ribonuclease H-like"/>
    <property type="match status" value="2"/>
</dbReference>
<feature type="region of interest" description="Disordered" evidence="8">
    <location>
        <begin position="633"/>
        <end position="663"/>
    </location>
</feature>
<dbReference type="PROSITE" id="PS50994">
    <property type="entry name" value="INTEGRASE"/>
    <property type="match status" value="2"/>
</dbReference>
<keyword evidence="6" id="KW-0695">RNA-directed DNA polymerase</keyword>
<dbReference type="Pfam" id="PF00078">
    <property type="entry name" value="RVT_1"/>
    <property type="match status" value="1"/>
</dbReference>
<keyword evidence="11" id="KW-1185">Reference proteome</keyword>
<evidence type="ECO:0000256" key="5">
    <source>
        <dbReference type="ARBA" id="ARBA00022801"/>
    </source>
</evidence>
<dbReference type="GO" id="GO:0003676">
    <property type="term" value="F:nucleic acid binding"/>
    <property type="evidence" value="ECO:0007669"/>
    <property type="project" value="InterPro"/>
</dbReference>
<dbReference type="CDD" id="cd09274">
    <property type="entry name" value="RNase_HI_RT_Ty3"/>
    <property type="match status" value="1"/>
</dbReference>
<keyword evidence="4" id="KW-0255">Endonuclease</keyword>
<keyword evidence="2" id="KW-0548">Nucleotidyltransferase</keyword>
<evidence type="ECO:0000256" key="7">
    <source>
        <dbReference type="ARBA" id="ARBA00039658"/>
    </source>
</evidence>
<dbReference type="FunFam" id="1.10.340.70:FF:000001">
    <property type="entry name" value="Retrovirus-related Pol polyprotein from transposon gypsy-like Protein"/>
    <property type="match status" value="1"/>
</dbReference>
<evidence type="ECO:0000259" key="9">
    <source>
        <dbReference type="PROSITE" id="PS50994"/>
    </source>
</evidence>
<dbReference type="SUPFAM" id="SSF56672">
    <property type="entry name" value="DNA/RNA polymerases"/>
    <property type="match status" value="2"/>
</dbReference>
<dbReference type="PANTHER" id="PTHR47331:SF1">
    <property type="entry name" value="GAG-LIKE PROTEIN"/>
    <property type="match status" value="1"/>
</dbReference>
<protein>
    <recommendedName>
        <fullName evidence="7">Gypsy retrotransposon integrase-like protein 1</fullName>
    </recommendedName>
</protein>
<dbReference type="InterPro" id="IPR041588">
    <property type="entry name" value="Integrase_H2C2"/>
</dbReference>
<evidence type="ECO:0000256" key="6">
    <source>
        <dbReference type="ARBA" id="ARBA00022918"/>
    </source>
</evidence>
<feature type="domain" description="Integrase catalytic" evidence="9">
    <location>
        <begin position="1707"/>
        <end position="1893"/>
    </location>
</feature>
<dbReference type="InterPro" id="IPR040676">
    <property type="entry name" value="DUF5641"/>
</dbReference>
<proteinExistence type="predicted"/>
<dbReference type="InterPro" id="IPR001584">
    <property type="entry name" value="Integrase_cat-core"/>
</dbReference>
<dbReference type="Gene3D" id="3.30.420.10">
    <property type="entry name" value="Ribonuclease H-like superfamily/Ribonuclease H"/>
    <property type="match status" value="2"/>
</dbReference>
<sequence length="2010" mass="227609">MTLTQAPVLAYADFDKPFIVYTDASFQGLGAVLAQAQDGRERVIAYASRSLHPAERNDANYSSFKLELLALKWAITEKFKDYLTGAHFTVFTDNNPLAHLQTARLGAVEQRWVAQLASFNYDIKYRSGKSNVNADALSRFPVHTDPEWQVESHIAAVELTPEGNEWEQAQTADPDIQLARRCVERNELPAKPERQALSSTAQKLLQQRKKLQVRSNILCRKVIDQRTNEVHYQTVCPSSRYEEVWRRVHEAGAHAGVDKTLASLRQHFYWPDMEGTVRNFQERCVACSLQKSRVEPKAPLNPIPVSYPLEVIALDFLSLGRPTDPYQNILVATDQFTRFAWAIPTRDQTAQTTVKAIWSNIIQQFGCPARFHSDRGANFESSLMKELCNTYGITKSRTTPYHPAGNGSAERFNQTLIKMLRSLEEERQNRWPQYLPELVHAYNNTIHSATGYAPSFLMFGRHLRLPVDLDLALSPQQPSRNVNVWVQDHQHKLSVAYRIAKEKMCNVALQQKRQYDKNAKALPFLPGERVLVRHRNRRGRGKLAPWWSPDPHVIIEQVGDTGLVYRVRPEKGGREQTLHRNALKLCTLPPAETLEAVEGPSQEQGSVLPMFYGFLPLAPAQVEQGNVDFAPRRSARSNLGQPPARPGGSSQASRGSEGARDGAVVSVQSSGLTGAGKQDCTLSILPVQVKAKRGHKTLVTYAFLDPGSTASFCTERLMNQLNLNGRKLEILLRTMGQEKVVDSYMLADLEVAGLDSDNFCHLPEIFTQKNMPVHRGNIPHTKDLRRWPHLRQINIPEIEAEVDLLIGTNVPQALEPWEVVRAVDGGPYAIKTILGWTVNGPLRGECQASESDLQPDITVNRISVARLDELWEKQLKVDFPETQKDEQLGLSKEDELFMESVSESVKIVDGHYSIGLPVRQRYLNMPNNKTVAEQRALSLKRRLLKDHTFRSDYVTFMSGMIANGYAERVPSEHLTRHDGRVWYIPHHGVYHPQKKNLRVVFDCGATFQGTSLNSQLLQGPDLTSSLVGVLTRFRKEPVVLMADVEAMFLQVQVPAEDRDLLRFLWWPEGDCDQELVEYRMVAHLFGATSSPSCASFALRKCAEDNRDHFSPVAVNTLLHHFYVDDCLVSVASESEAVSLCQELSALCARGGFKLTKWVSNHRSVLAAIPHEERAKEVKDLDLDNDALPVERALGVQWCVQSDSFKFKITLKNRPLTRRGMLSVISSVYDPLGFLAPIILTAKKFVQDLCRRRLGWDDPLPPSVARDWMAWLEDLHLLEHWEVSRCLKPVDFGDLAAAQLHHFADASEEGFGTVTYLLLHDISGRVHCAFVMGKARVAPLKPVTIPRMELTAAVVASRMDKLWKKELQMELKDSVFWTDSTSVLKYIKNETSRFKIFVANRVSEILKLSKVSQWRYVNTLNNPADLASRGAKVDAFLKNDSWLCGPDFLLEPENSWPTNPEVVAEPLGVDPEIKVVVVNMVQVEQASPMEKLINYFSTWLSLKRAVGWLVKFKNLLLSLVQHRRQLKETLVAADMSTEKLEREIQVQMKSFKAQVSKDLLSVEDMDAAEKVIVRFCQRTRYPEEFACLEKGECLKKTSHLYKLNPILDDGLIRVGGRLSRAAMPVEAKHPVILAKDLHLARLILCHVHQETGHSGRNHMLSHLRQRYWIPGACAAIRKILAKCVICRRLSAVPGHQKMSDLPLSRITPDEPPFSRVGLDCFGPFEVKRGRAVVKRYGLIFTCLAIRAIHLEVLSSLDTDSFINGLRRFIARRGQVLEIRSDNGTNFVGAERELKEALEKLNHTLINGMLLQKNVKWLFNTPAASHHGGAWERLVRSVRKVLNSILKTQNLDEEGLVTVFCEAEAIVNSHPITKASTDPNDLEALTPNHLLLLKSQPSLPPGLFEKGDVYARRRWKQVQYMSDLFWKRWLKEYLPSLQERQKWNRVRRNFIPGDIVMLVDDMAPRNSWITARVLDTVSDKNGLVRTVRIKTKTSILDRPITKVCLLQEAEEQ</sequence>
<keyword evidence="5" id="KW-0378">Hydrolase</keyword>
<dbReference type="PANTHER" id="PTHR47331">
    <property type="entry name" value="PHD-TYPE DOMAIN-CONTAINING PROTEIN"/>
    <property type="match status" value="1"/>
</dbReference>
<dbReference type="InterPro" id="IPR041373">
    <property type="entry name" value="RT_RNaseH"/>
</dbReference>
<evidence type="ECO:0000256" key="1">
    <source>
        <dbReference type="ARBA" id="ARBA00022679"/>
    </source>
</evidence>
<accession>A0AAW0PMR0</accession>
<dbReference type="CDD" id="cd01644">
    <property type="entry name" value="RT_pepA17"/>
    <property type="match status" value="1"/>
</dbReference>
<evidence type="ECO:0000256" key="4">
    <source>
        <dbReference type="ARBA" id="ARBA00022759"/>
    </source>
</evidence>
<evidence type="ECO:0000313" key="10">
    <source>
        <dbReference type="EMBL" id="KAK7933054.1"/>
    </source>
</evidence>
<dbReference type="Gene3D" id="1.10.340.70">
    <property type="match status" value="2"/>
</dbReference>
<dbReference type="GO" id="GO:0016787">
    <property type="term" value="F:hydrolase activity"/>
    <property type="evidence" value="ECO:0007669"/>
    <property type="project" value="UniProtKB-KW"/>
</dbReference>
<comment type="caution">
    <text evidence="10">The sequence shown here is derived from an EMBL/GenBank/DDBJ whole genome shotgun (WGS) entry which is preliminary data.</text>
</comment>
<evidence type="ECO:0000313" key="11">
    <source>
        <dbReference type="Proteomes" id="UP001460270"/>
    </source>
</evidence>
<reference evidence="11" key="1">
    <citation type="submission" date="2024-04" db="EMBL/GenBank/DDBJ databases">
        <title>Salinicola lusitanus LLJ914,a marine bacterium isolated from the Okinawa Trough.</title>
        <authorList>
            <person name="Li J."/>
        </authorList>
    </citation>
    <scope>NUCLEOTIDE SEQUENCE [LARGE SCALE GENOMIC DNA]</scope>
</reference>
<dbReference type="InterPro" id="IPR036397">
    <property type="entry name" value="RNaseH_sf"/>
</dbReference>
<evidence type="ECO:0000256" key="2">
    <source>
        <dbReference type="ARBA" id="ARBA00022695"/>
    </source>
</evidence>
<keyword evidence="3" id="KW-0540">Nuclease</keyword>
<dbReference type="Pfam" id="PF05380">
    <property type="entry name" value="Peptidase_A17"/>
    <property type="match status" value="1"/>
</dbReference>
<dbReference type="FunFam" id="3.10.20.370:FF:000001">
    <property type="entry name" value="Retrovirus-related Pol polyprotein from transposon 17.6-like protein"/>
    <property type="match status" value="1"/>
</dbReference>
<dbReference type="Pfam" id="PF17921">
    <property type="entry name" value="Integrase_H2C2"/>
    <property type="match status" value="2"/>
</dbReference>
<keyword evidence="1" id="KW-0808">Transferase</keyword>
<dbReference type="InterPro" id="IPR008042">
    <property type="entry name" value="Retrotrans_Pao"/>
</dbReference>
<dbReference type="InterPro" id="IPR000477">
    <property type="entry name" value="RT_dom"/>
</dbReference>
<dbReference type="Pfam" id="PF00665">
    <property type="entry name" value="rve"/>
    <property type="match status" value="1"/>
</dbReference>
<dbReference type="GO" id="GO:0003964">
    <property type="term" value="F:RNA-directed DNA polymerase activity"/>
    <property type="evidence" value="ECO:0007669"/>
    <property type="project" value="UniProtKB-KW"/>
</dbReference>
<organism evidence="10 11">
    <name type="scientific">Mugilogobius chulae</name>
    <name type="common">yellowstripe goby</name>
    <dbReference type="NCBI Taxonomy" id="88201"/>
    <lineage>
        <taxon>Eukaryota</taxon>
        <taxon>Metazoa</taxon>
        <taxon>Chordata</taxon>
        <taxon>Craniata</taxon>
        <taxon>Vertebrata</taxon>
        <taxon>Euteleostomi</taxon>
        <taxon>Actinopterygii</taxon>
        <taxon>Neopterygii</taxon>
        <taxon>Teleostei</taxon>
        <taxon>Neoteleostei</taxon>
        <taxon>Acanthomorphata</taxon>
        <taxon>Gobiaria</taxon>
        <taxon>Gobiiformes</taxon>
        <taxon>Gobioidei</taxon>
        <taxon>Gobiidae</taxon>
        <taxon>Gobionellinae</taxon>
        <taxon>Mugilogobius</taxon>
    </lineage>
</organism>